<dbReference type="CDD" id="cd22744">
    <property type="entry name" value="OTU"/>
    <property type="match status" value="1"/>
</dbReference>
<organism evidence="2 3">
    <name type="scientific">Paratrimastix pyriformis</name>
    <dbReference type="NCBI Taxonomy" id="342808"/>
    <lineage>
        <taxon>Eukaryota</taxon>
        <taxon>Metamonada</taxon>
        <taxon>Preaxostyla</taxon>
        <taxon>Paratrimastigidae</taxon>
        <taxon>Paratrimastix</taxon>
    </lineage>
</organism>
<feature type="region of interest" description="Disordered" evidence="1">
    <location>
        <begin position="158"/>
        <end position="233"/>
    </location>
</feature>
<evidence type="ECO:0000313" key="3">
    <source>
        <dbReference type="Proteomes" id="UP001141327"/>
    </source>
</evidence>
<gene>
    <name evidence="2" type="ORF">PAPYR_12989</name>
</gene>
<dbReference type="EMBL" id="JAPMOS010000396">
    <property type="protein sequence ID" value="KAJ4452756.1"/>
    <property type="molecule type" value="Genomic_DNA"/>
</dbReference>
<comment type="caution">
    <text evidence="2">The sequence shown here is derived from an EMBL/GenBank/DDBJ whole genome shotgun (WGS) entry which is preliminary data.</text>
</comment>
<evidence type="ECO:0008006" key="4">
    <source>
        <dbReference type="Google" id="ProtNLM"/>
    </source>
</evidence>
<protein>
    <recommendedName>
        <fullName evidence="4">OTU domain-containing protein</fullName>
    </recommendedName>
</protein>
<feature type="compositionally biased region" description="Low complexity" evidence="1">
    <location>
        <begin position="198"/>
        <end position="232"/>
    </location>
</feature>
<keyword evidence="3" id="KW-1185">Reference proteome</keyword>
<name>A0ABQ8U100_9EUKA</name>
<feature type="region of interest" description="Disordered" evidence="1">
    <location>
        <begin position="315"/>
        <end position="334"/>
    </location>
</feature>
<evidence type="ECO:0000256" key="1">
    <source>
        <dbReference type="SAM" id="MobiDB-lite"/>
    </source>
</evidence>
<proteinExistence type="predicted"/>
<evidence type="ECO:0000313" key="2">
    <source>
        <dbReference type="EMBL" id="KAJ4452756.1"/>
    </source>
</evidence>
<accession>A0ABQ8U100</accession>
<feature type="compositionally biased region" description="Pro residues" evidence="1">
    <location>
        <begin position="161"/>
        <end position="197"/>
    </location>
</feature>
<dbReference type="Proteomes" id="UP001141327">
    <property type="component" value="Unassembled WGS sequence"/>
</dbReference>
<reference evidence="2" key="1">
    <citation type="journal article" date="2022" name="bioRxiv">
        <title>Genomics of Preaxostyla Flagellates Illuminates Evolutionary Transitions and the Path Towards Mitochondrial Loss.</title>
        <authorList>
            <person name="Novak L.V.F."/>
            <person name="Treitli S.C."/>
            <person name="Pyrih J."/>
            <person name="Halakuc P."/>
            <person name="Pipaliya S.V."/>
            <person name="Vacek V."/>
            <person name="Brzon O."/>
            <person name="Soukal P."/>
            <person name="Eme L."/>
            <person name="Dacks J.B."/>
            <person name="Karnkowska A."/>
            <person name="Elias M."/>
            <person name="Hampl V."/>
        </authorList>
    </citation>
    <scope>NUCLEOTIDE SEQUENCE</scope>
    <source>
        <strain evidence="2">RCP-MX</strain>
    </source>
</reference>
<sequence>MAEDLSLDYLPTPIPNGFSLFDCGGQGDCFFRSVAAATGRSTEQHAGERLRACCFFGTNSAVLRLFIRDELHFDFDTGAPQDLSPFSQKIQAHVTRMVSPGRVPERALLSWALAAERSVIIITDGPRFSRLGLASPPVFLSLSNQHYRAYLPAAPLRTPATPIPQPAATPTPQPAATPIPQPAATPIPQPAATPIPQPAASLQQPSPSSQPNPSLQQPLQAAPTPQPSASQPGRIFKSADELARSGFLRLVTLARWLKDPSIVTSLKLVQVLRVATNRDLLARLAIASIHLIAPAHKSRLADVALLNWLPPRQRRPHPHSPFHPQASPPSECHPIPASQWVPPSFYPRQVSRFAVAFKSRLSALVTLLPSATTSPPDPASKPAVEQATASLLALPNELLARRVANRKRRHVDKITARYTRADQLIGQGRISTAVSLLRKGRSN</sequence>